<dbReference type="Gene3D" id="1.10.1720.10">
    <property type="entry name" value="L-proline 3-hydroxylase, C-terminal domain"/>
    <property type="match status" value="1"/>
</dbReference>
<feature type="domain" description="Aspartyl/asparaginy/proline hydroxylase" evidence="1">
    <location>
        <begin position="53"/>
        <end position="200"/>
    </location>
</feature>
<dbReference type="OrthoDB" id="1441538at2"/>
<dbReference type="InterPro" id="IPR037037">
    <property type="entry name" value="Pro_3_hydrox_C_sf"/>
</dbReference>
<dbReference type="AlphaFoldDB" id="A0A1L0BNQ0"/>
<dbReference type="Pfam" id="PF05373">
    <property type="entry name" value="Pro_3_hydrox_C"/>
    <property type="match status" value="1"/>
</dbReference>
<accession>A0A1L0BNQ0</accession>
<dbReference type="GO" id="GO:0016706">
    <property type="term" value="F:2-oxoglutarate-dependent dioxygenase activity"/>
    <property type="evidence" value="ECO:0007669"/>
    <property type="project" value="InterPro"/>
</dbReference>
<dbReference type="InterPro" id="IPR007803">
    <property type="entry name" value="Asp/Arg/Pro-Hydrxlase"/>
</dbReference>
<evidence type="ECO:0000259" key="2">
    <source>
        <dbReference type="Pfam" id="PF05373"/>
    </source>
</evidence>
<protein>
    <submittedName>
        <fullName evidence="3">Putative l-proline 3-hydroxylase protein</fullName>
    </submittedName>
</protein>
<evidence type="ECO:0000313" key="4">
    <source>
        <dbReference type="Proteomes" id="UP000183794"/>
    </source>
</evidence>
<dbReference type="Proteomes" id="UP000183794">
    <property type="component" value="Unassembled WGS sequence"/>
</dbReference>
<feature type="domain" description="L-proline 3-hydroxylase C-terminal" evidence="2">
    <location>
        <begin position="214"/>
        <end position="308"/>
    </location>
</feature>
<gene>
    <name evidence="3" type="ORF">NVI5450_2323</name>
</gene>
<dbReference type="InterPro" id="IPR027443">
    <property type="entry name" value="IPNS-like_sf"/>
</dbReference>
<dbReference type="EMBL" id="FPLD01000061">
    <property type="protein sequence ID" value="SGZ00503.1"/>
    <property type="molecule type" value="Genomic_DNA"/>
</dbReference>
<sequence>MASHILGKIDLSRFQFIEKKLENNNSPASKTVVEDIRENDCQLGDEINFLNAIPKQREEYDEFGQGYWKNLSLYNASGVAEDSQYRDAQTCLPTEYMDSCPTIQRLINEVFNSKYLRMVRARNLIDGMVMPHRDFVELDKNVRYYRVFIAIEKNLESFHSDETGVFQMQLGEVWFLDAAIDHAAINFSTNSRMFLCFDFVLEHGIDERVIFNQNADIDFEAQPTYISREPVNEITKEKIIANVSELMNKHTFRDLVFTLSKFHFTHKLPVREAYDWLIEAAKRTDDDHLVTKSQQMKRYLIEHREMNERFTINSWAA</sequence>
<name>A0A1L0BNQ0_9GAMM</name>
<proteinExistence type="predicted"/>
<dbReference type="Pfam" id="PF05118">
    <property type="entry name" value="Asp_Arg_Hydrox"/>
    <property type="match status" value="1"/>
</dbReference>
<dbReference type="RefSeq" id="WP_075497319.1">
    <property type="nucleotide sequence ID" value="NZ_CAWRBC010000136.1"/>
</dbReference>
<dbReference type="SUPFAM" id="SSF51197">
    <property type="entry name" value="Clavaminate synthase-like"/>
    <property type="match status" value="1"/>
</dbReference>
<evidence type="ECO:0000259" key="1">
    <source>
        <dbReference type="Pfam" id="PF05118"/>
    </source>
</evidence>
<reference evidence="3 4" key="1">
    <citation type="submission" date="2016-11" db="EMBL/GenBank/DDBJ databases">
        <authorList>
            <person name="Jaros S."/>
            <person name="Januszkiewicz K."/>
            <person name="Wedrychowicz H."/>
        </authorList>
    </citation>
    <scope>NUCLEOTIDE SEQUENCE [LARGE SCALE GENOMIC DNA]</scope>
    <source>
        <strain evidence="3">NVI 5450</strain>
    </source>
</reference>
<evidence type="ECO:0000313" key="3">
    <source>
        <dbReference type="EMBL" id="SGZ00503.1"/>
    </source>
</evidence>
<dbReference type="Gene3D" id="2.60.120.330">
    <property type="entry name" value="B-lactam Antibiotic, Isopenicillin N Synthase, Chain"/>
    <property type="match status" value="1"/>
</dbReference>
<dbReference type="InterPro" id="IPR008035">
    <property type="entry name" value="Pro_3_hydrox_C"/>
</dbReference>
<organism evidence="3 4">
    <name type="scientific">Moritella viscosa</name>
    <dbReference type="NCBI Taxonomy" id="80854"/>
    <lineage>
        <taxon>Bacteria</taxon>
        <taxon>Pseudomonadati</taxon>
        <taxon>Pseudomonadota</taxon>
        <taxon>Gammaproteobacteria</taxon>
        <taxon>Alteromonadales</taxon>
        <taxon>Moritellaceae</taxon>
        <taxon>Moritella</taxon>
    </lineage>
</organism>